<accession>A0A9X2MIS8</accession>
<dbReference type="EMBL" id="JANJZL010000005">
    <property type="protein sequence ID" value="MCR2044291.1"/>
    <property type="molecule type" value="Genomic_DNA"/>
</dbReference>
<dbReference type="PANTHER" id="PTHR38664">
    <property type="entry name" value="SLR0058 PROTEIN"/>
    <property type="match status" value="1"/>
</dbReference>
<gene>
    <name evidence="1" type="ORF">NSA23_09185</name>
</gene>
<dbReference type="PANTHER" id="PTHR38664:SF1">
    <property type="entry name" value="SLR0058 PROTEIN"/>
    <property type="match status" value="1"/>
</dbReference>
<name>A0A9X2MIS8_9FIRM</name>
<comment type="caution">
    <text evidence="1">The sequence shown here is derived from an EMBL/GenBank/DDBJ whole genome shotgun (WGS) entry which is preliminary data.</text>
</comment>
<keyword evidence="2" id="KW-1185">Reference proteome</keyword>
<sequence>MDNTLKNIVLAGIGSMAYTYEKASTMVNTLVQKGELTVNQGKELNEELKKVIDSNNNNQNKSNIDTETLKNIIQQLNLPTKEDINELKTRIDNLEKNNQ</sequence>
<dbReference type="AlphaFoldDB" id="A0A9X2MIS8"/>
<dbReference type="Proteomes" id="UP001142078">
    <property type="component" value="Unassembled WGS sequence"/>
</dbReference>
<protein>
    <submittedName>
        <fullName evidence="1">Phasin family protein</fullName>
    </submittedName>
</protein>
<dbReference type="InterPro" id="IPR008769">
    <property type="entry name" value="PhaF_PhaI"/>
</dbReference>
<evidence type="ECO:0000313" key="2">
    <source>
        <dbReference type="Proteomes" id="UP001142078"/>
    </source>
</evidence>
<organism evidence="1 2">
    <name type="scientific">Anaerosalibacter massiliensis</name>
    <dbReference type="NCBI Taxonomy" id="1347392"/>
    <lineage>
        <taxon>Bacteria</taxon>
        <taxon>Bacillati</taxon>
        <taxon>Bacillota</taxon>
        <taxon>Tissierellia</taxon>
        <taxon>Tissierellales</taxon>
        <taxon>Sporanaerobacteraceae</taxon>
        <taxon>Anaerosalibacter</taxon>
    </lineage>
</organism>
<dbReference type="RefSeq" id="WP_042679244.1">
    <property type="nucleotide sequence ID" value="NZ_CABKTM010000012.1"/>
</dbReference>
<dbReference type="OrthoDB" id="2134917at2"/>
<dbReference type="Pfam" id="PF05597">
    <property type="entry name" value="Phasin"/>
    <property type="match status" value="1"/>
</dbReference>
<reference evidence="1" key="1">
    <citation type="submission" date="2022-07" db="EMBL/GenBank/DDBJ databases">
        <title>Enhanced cultured diversity of the mouse gut microbiota enables custom-made synthetic communities.</title>
        <authorList>
            <person name="Afrizal A."/>
        </authorList>
    </citation>
    <scope>NUCLEOTIDE SEQUENCE</scope>
    <source>
        <strain evidence="1">DSM 29482</strain>
    </source>
</reference>
<evidence type="ECO:0000313" key="1">
    <source>
        <dbReference type="EMBL" id="MCR2044291.1"/>
    </source>
</evidence>
<proteinExistence type="predicted"/>